<feature type="region of interest" description="Disordered" evidence="1">
    <location>
        <begin position="1"/>
        <end position="33"/>
    </location>
</feature>
<sequence length="141" mass="16350">MATQKRQKRSFSGLSYRAIQRSNTTRKSQLPQEQQTWLKENSYKNVGWDNVIKLYQKIEQLIAPSEADEPSLEDLFLQADRIGQKYQTDAEIAAFNQQLSAEVNAISDMVDQQFPEVELEVVDYSTNRSAPKKKPGLRRRR</sequence>
<reference evidence="2 3" key="1">
    <citation type="submission" date="2024-10" db="EMBL/GenBank/DDBJ databases">
        <authorList>
            <person name="Ratan Roy A."/>
            <person name="Morales Sandoval P.H."/>
            <person name="De Los Santos Villalobos S."/>
            <person name="Chakraborty S."/>
            <person name="Mukherjee J."/>
        </authorList>
    </citation>
    <scope>NUCLEOTIDE SEQUENCE [LARGE SCALE GENOMIC DNA]</scope>
    <source>
        <strain evidence="2 3">S1</strain>
    </source>
</reference>
<evidence type="ECO:0000313" key="2">
    <source>
        <dbReference type="EMBL" id="MFE4108052.1"/>
    </source>
</evidence>
<dbReference type="Proteomes" id="UP001600165">
    <property type="component" value="Unassembled WGS sequence"/>
</dbReference>
<protein>
    <submittedName>
        <fullName evidence="2">Uncharacterized protein</fullName>
    </submittedName>
</protein>
<accession>A0ABW6IK78</accession>
<dbReference type="EMBL" id="JBHZOL010000098">
    <property type="protein sequence ID" value="MFE4108052.1"/>
    <property type="molecule type" value="Genomic_DNA"/>
</dbReference>
<feature type="compositionally biased region" description="Polar residues" evidence="1">
    <location>
        <begin position="20"/>
        <end position="33"/>
    </location>
</feature>
<evidence type="ECO:0000313" key="3">
    <source>
        <dbReference type="Proteomes" id="UP001600165"/>
    </source>
</evidence>
<comment type="caution">
    <text evidence="2">The sequence shown here is derived from an EMBL/GenBank/DDBJ whole genome shotgun (WGS) entry which is preliminary data.</text>
</comment>
<gene>
    <name evidence="2" type="ORF">ACFVKH_17350</name>
</gene>
<dbReference type="RefSeq" id="WP_377967391.1">
    <property type="nucleotide sequence ID" value="NZ_JBHZOL010000098.1"/>
</dbReference>
<evidence type="ECO:0000256" key="1">
    <source>
        <dbReference type="SAM" id="MobiDB-lite"/>
    </source>
</evidence>
<proteinExistence type="predicted"/>
<name>A0ABW6IK78_9CYAN</name>
<organism evidence="2 3">
    <name type="scientific">Almyronema epifaneia S1</name>
    <dbReference type="NCBI Taxonomy" id="2991925"/>
    <lineage>
        <taxon>Bacteria</taxon>
        <taxon>Bacillati</taxon>
        <taxon>Cyanobacteriota</taxon>
        <taxon>Cyanophyceae</taxon>
        <taxon>Nodosilineales</taxon>
        <taxon>Nodosilineaceae</taxon>
        <taxon>Almyronema</taxon>
        <taxon>Almyronema epifaneia</taxon>
    </lineage>
</organism>
<keyword evidence="3" id="KW-1185">Reference proteome</keyword>